<name>A0A7C9QSA6_9PROT</name>
<accession>A0A7C9QSA6</accession>
<comment type="caution">
    <text evidence="1">The sequence shown here is derived from an EMBL/GenBank/DDBJ whole genome shotgun (WGS) entry which is preliminary data.</text>
</comment>
<evidence type="ECO:0000313" key="2">
    <source>
        <dbReference type="Proteomes" id="UP000480684"/>
    </source>
</evidence>
<dbReference type="RefSeq" id="WP_163675494.1">
    <property type="nucleotide sequence ID" value="NZ_JAAIYP010000026.1"/>
</dbReference>
<sequence>MSWLLHSGRSFEAIAKIVNTSPRTLERHYGHWDVSRADEIGGAVALDGHLKALAAWSLPELAGEIEQPGEVEDFSAE</sequence>
<protein>
    <submittedName>
        <fullName evidence="1">Uncharacterized protein</fullName>
    </submittedName>
</protein>
<keyword evidence="2" id="KW-1185">Reference proteome</keyword>
<proteinExistence type="predicted"/>
<evidence type="ECO:0000313" key="1">
    <source>
        <dbReference type="EMBL" id="NFV79325.1"/>
    </source>
</evidence>
<dbReference type="AlphaFoldDB" id="A0A7C9QSA6"/>
<dbReference type="EMBL" id="JAAIYP010000026">
    <property type="protein sequence ID" value="NFV79325.1"/>
    <property type="molecule type" value="Genomic_DNA"/>
</dbReference>
<organism evidence="1 2">
    <name type="scientific">Magnetospirillum aberrantis SpK</name>
    <dbReference type="NCBI Taxonomy" id="908842"/>
    <lineage>
        <taxon>Bacteria</taxon>
        <taxon>Pseudomonadati</taxon>
        <taxon>Pseudomonadota</taxon>
        <taxon>Alphaproteobacteria</taxon>
        <taxon>Rhodospirillales</taxon>
        <taxon>Rhodospirillaceae</taxon>
        <taxon>Magnetospirillum</taxon>
    </lineage>
</organism>
<dbReference type="Proteomes" id="UP000480684">
    <property type="component" value="Unassembled WGS sequence"/>
</dbReference>
<gene>
    <name evidence="1" type="ORF">G4223_04285</name>
</gene>
<reference evidence="1 2" key="1">
    <citation type="submission" date="2020-02" db="EMBL/GenBank/DDBJ databases">
        <authorList>
            <person name="Dziuba M."/>
            <person name="Kuznetsov B."/>
            <person name="Mardanov A."/>
            <person name="Ravin N."/>
            <person name="Grouzdev D."/>
        </authorList>
    </citation>
    <scope>NUCLEOTIDE SEQUENCE [LARGE SCALE GENOMIC DNA]</scope>
    <source>
        <strain evidence="1 2">SpK</strain>
    </source>
</reference>